<dbReference type="Proteomes" id="UP000297318">
    <property type="component" value="Unassembled WGS sequence"/>
</dbReference>
<keyword evidence="2" id="KW-0732">Signal</keyword>
<feature type="signal peptide" evidence="2">
    <location>
        <begin position="1"/>
        <end position="21"/>
    </location>
</feature>
<comment type="caution">
    <text evidence="3">The sequence shown here is derived from an EMBL/GenBank/DDBJ whole genome shotgun (WGS) entry which is preliminary data.</text>
</comment>
<reference evidence="3 4" key="1">
    <citation type="submission" date="2018-11" db="EMBL/GenBank/DDBJ databases">
        <title>Complete genome sequencing of the Actinobacteria Serinibacter sp. K3-2.</title>
        <authorList>
            <person name="Rakitin A.L."/>
            <person name="Beletsky A.V."/>
            <person name="Mardanov A.V."/>
            <person name="Ravin N.V."/>
            <person name="Gromova A.S."/>
            <person name="Filippova S.N."/>
            <person name="Gal'Chenko V.F."/>
        </authorList>
    </citation>
    <scope>NUCLEOTIDE SEQUENCE [LARGE SCALE GENOMIC DNA]</scope>
    <source>
        <strain evidence="3 4">K3-2</strain>
    </source>
</reference>
<dbReference type="PROSITE" id="PS51257">
    <property type="entry name" value="PROKAR_LIPOPROTEIN"/>
    <property type="match status" value="1"/>
</dbReference>
<gene>
    <name evidence="3" type="ORF">SERN_1935</name>
</gene>
<name>A0A4Z1E0Z1_9MICO</name>
<evidence type="ECO:0000313" key="4">
    <source>
        <dbReference type="Proteomes" id="UP000297318"/>
    </source>
</evidence>
<feature type="compositionally biased region" description="Low complexity" evidence="1">
    <location>
        <begin position="190"/>
        <end position="202"/>
    </location>
</feature>
<feature type="chain" id="PRO_5021335270" description="Lipoprotein" evidence="2">
    <location>
        <begin position="22"/>
        <end position="577"/>
    </location>
</feature>
<evidence type="ECO:0000313" key="3">
    <source>
        <dbReference type="EMBL" id="TGO04342.1"/>
    </source>
</evidence>
<evidence type="ECO:0000256" key="2">
    <source>
        <dbReference type="SAM" id="SignalP"/>
    </source>
</evidence>
<dbReference type="RefSeq" id="WP_135849956.1">
    <property type="nucleotide sequence ID" value="NZ_RHPJ01000003.1"/>
</dbReference>
<keyword evidence="4" id="KW-1185">Reference proteome</keyword>
<dbReference type="AlphaFoldDB" id="A0A4Z1E0Z1"/>
<dbReference type="OrthoDB" id="9812120at2"/>
<accession>A0A4Z1E0Z1</accession>
<sequence length="577" mass="58004">MPRLARLRALLAITAATAVLAGCTGEVVLTADPPTDVTIGAATQDPPEGVTVLEGDGATALAIAASEAYFASAEIVVITPPEADAQLRAASVATTLGLPVLVTGEEGTADAVATELERLGTRTVLVTGGATLPELAPDRPFLRAVPAPDDLDGLQVVIGRDLAGEVVVQAGGEVAALASAQEPFDWLLVPPSDSPAASSDSAEPTEEATRNLADLPGLPPFRAPERLTTNALVSDGGDGQIAAVGTARAAGAGVVVTTDLASDPNAIATLFGLGADRIVGVGDVGDPQTFAYRARVAATGVDLPGGGQELLDGKVYVGLRGAPGAPELGSLGEQDASATLERLRSLAGSAGGGSSRVVPTAVLLTTVASATPGSDGSYSGKRTLADVEGFVDAARDAGVSVLLTFQPGRQSMVEQVALYDEVLARPNVGVALEPGWRLQPGEVPGSQAGVVAADEVNAVVEHLAALTDAQALPPKMLLVRLATDGTVSDPQNIDASRPQVGVVLEVDGGGVTPPAETEAAPEDPAAPAPVVVTSSEIWARATALPWNGPWGWAQGSTEVTASELFALSPSPVVVTYP</sequence>
<evidence type="ECO:0000256" key="1">
    <source>
        <dbReference type="SAM" id="MobiDB-lite"/>
    </source>
</evidence>
<organism evidence="3 4">
    <name type="scientific">Serinibacter arcticus</name>
    <dbReference type="NCBI Taxonomy" id="1655435"/>
    <lineage>
        <taxon>Bacteria</taxon>
        <taxon>Bacillati</taxon>
        <taxon>Actinomycetota</taxon>
        <taxon>Actinomycetes</taxon>
        <taxon>Micrococcales</taxon>
        <taxon>Beutenbergiaceae</taxon>
        <taxon>Serinibacter</taxon>
    </lineage>
</organism>
<feature type="region of interest" description="Disordered" evidence="1">
    <location>
        <begin position="189"/>
        <end position="220"/>
    </location>
</feature>
<proteinExistence type="predicted"/>
<protein>
    <recommendedName>
        <fullName evidence="5">Lipoprotein</fullName>
    </recommendedName>
</protein>
<evidence type="ECO:0008006" key="5">
    <source>
        <dbReference type="Google" id="ProtNLM"/>
    </source>
</evidence>
<dbReference type="EMBL" id="RHPJ01000003">
    <property type="protein sequence ID" value="TGO04342.1"/>
    <property type="molecule type" value="Genomic_DNA"/>
</dbReference>